<comment type="caution">
    <text evidence="2">The sequence shown here is derived from an EMBL/GenBank/DDBJ whole genome shotgun (WGS) entry which is preliminary data.</text>
</comment>
<name>A0A843WKG3_COLES</name>
<keyword evidence="1" id="KW-0812">Transmembrane</keyword>
<keyword evidence="1" id="KW-0472">Membrane</keyword>
<feature type="transmembrane region" description="Helical" evidence="1">
    <location>
        <begin position="84"/>
        <end position="102"/>
    </location>
</feature>
<evidence type="ECO:0008006" key="4">
    <source>
        <dbReference type="Google" id="ProtNLM"/>
    </source>
</evidence>
<protein>
    <recommendedName>
        <fullName evidence="4">Transmembrane protein</fullName>
    </recommendedName>
</protein>
<keyword evidence="1" id="KW-1133">Transmembrane helix</keyword>
<evidence type="ECO:0000256" key="1">
    <source>
        <dbReference type="SAM" id="Phobius"/>
    </source>
</evidence>
<sequence length="103" mass="11188">MPRSCFHIAFDPAGSVGVVFGPTLVVGRGITLFPLLCSTLHCHCFAFEVEVHLLAALCFGDVSPELFVVVLLVAVALSSRLRCIIWLPCVLVMFSQIGWLLSL</sequence>
<organism evidence="2 3">
    <name type="scientific">Colocasia esculenta</name>
    <name type="common">Wild taro</name>
    <name type="synonym">Arum esculentum</name>
    <dbReference type="NCBI Taxonomy" id="4460"/>
    <lineage>
        <taxon>Eukaryota</taxon>
        <taxon>Viridiplantae</taxon>
        <taxon>Streptophyta</taxon>
        <taxon>Embryophyta</taxon>
        <taxon>Tracheophyta</taxon>
        <taxon>Spermatophyta</taxon>
        <taxon>Magnoliopsida</taxon>
        <taxon>Liliopsida</taxon>
        <taxon>Araceae</taxon>
        <taxon>Aroideae</taxon>
        <taxon>Colocasieae</taxon>
        <taxon>Colocasia</taxon>
    </lineage>
</organism>
<keyword evidence="3" id="KW-1185">Reference proteome</keyword>
<dbReference type="AlphaFoldDB" id="A0A843WKG3"/>
<dbReference type="EMBL" id="NMUH01004047">
    <property type="protein sequence ID" value="MQM08167.1"/>
    <property type="molecule type" value="Genomic_DNA"/>
</dbReference>
<proteinExistence type="predicted"/>
<accession>A0A843WKG3</accession>
<gene>
    <name evidence="2" type="ORF">Taro_041020</name>
</gene>
<evidence type="ECO:0000313" key="2">
    <source>
        <dbReference type="EMBL" id="MQM08167.1"/>
    </source>
</evidence>
<feature type="transmembrane region" description="Helical" evidence="1">
    <location>
        <begin position="53"/>
        <end position="77"/>
    </location>
</feature>
<dbReference type="Proteomes" id="UP000652761">
    <property type="component" value="Unassembled WGS sequence"/>
</dbReference>
<evidence type="ECO:0000313" key="3">
    <source>
        <dbReference type="Proteomes" id="UP000652761"/>
    </source>
</evidence>
<reference evidence="2" key="1">
    <citation type="submission" date="2017-07" db="EMBL/GenBank/DDBJ databases">
        <title>Taro Niue Genome Assembly and Annotation.</title>
        <authorList>
            <person name="Atibalentja N."/>
            <person name="Keating K."/>
            <person name="Fields C.J."/>
        </authorList>
    </citation>
    <scope>NUCLEOTIDE SEQUENCE</scope>
    <source>
        <strain evidence="2">Niue_2</strain>
        <tissue evidence="2">Leaf</tissue>
    </source>
</reference>